<evidence type="ECO:0000313" key="3">
    <source>
        <dbReference type="Proteomes" id="UP000076335"/>
    </source>
</evidence>
<accession>A0A154L8M8</accession>
<organism evidence="2 3">
    <name type="scientific">Thalassospira lucentensis</name>
    <dbReference type="NCBI Taxonomy" id="168935"/>
    <lineage>
        <taxon>Bacteria</taxon>
        <taxon>Pseudomonadati</taxon>
        <taxon>Pseudomonadota</taxon>
        <taxon>Alphaproteobacteria</taxon>
        <taxon>Rhodospirillales</taxon>
        <taxon>Thalassospiraceae</taxon>
        <taxon>Thalassospira</taxon>
    </lineage>
</organism>
<protein>
    <submittedName>
        <fullName evidence="2">Uncharacterized protein</fullName>
    </submittedName>
</protein>
<proteinExistence type="predicted"/>
<evidence type="ECO:0000256" key="1">
    <source>
        <dbReference type="SAM" id="MobiDB-lite"/>
    </source>
</evidence>
<evidence type="ECO:0000313" key="2">
    <source>
        <dbReference type="EMBL" id="KZB67249.1"/>
    </source>
</evidence>
<comment type="caution">
    <text evidence="2">The sequence shown here is derived from an EMBL/GenBank/DDBJ whole genome shotgun (WGS) entry which is preliminary data.</text>
</comment>
<dbReference type="AlphaFoldDB" id="A0A154L8M8"/>
<gene>
    <name evidence="2" type="ORF">AUP42_12955</name>
</gene>
<dbReference type="EMBL" id="LPVY01000004">
    <property type="protein sequence ID" value="KZB67249.1"/>
    <property type="molecule type" value="Genomic_DNA"/>
</dbReference>
<feature type="region of interest" description="Disordered" evidence="1">
    <location>
        <begin position="51"/>
        <end position="71"/>
    </location>
</feature>
<name>A0A154L8M8_9PROT</name>
<sequence length="71" mass="7117">MTRVRCPAVGCGGTDAYPDTVGGQVSGHRTGIRADRIDTGLVNSGTALVPPNGAGPQIFHAGSPWASGMVP</sequence>
<dbReference type="Proteomes" id="UP000076335">
    <property type="component" value="Unassembled WGS sequence"/>
</dbReference>
<reference evidence="2 3" key="1">
    <citation type="submission" date="2015-12" db="EMBL/GenBank/DDBJ databases">
        <title>Genome sequence of Thalassospira lucentensis MCCC 1A02072.</title>
        <authorList>
            <person name="Lu L."/>
            <person name="Lai Q."/>
            <person name="Shao Z."/>
            <person name="Qian P."/>
        </authorList>
    </citation>
    <scope>NUCLEOTIDE SEQUENCE [LARGE SCALE GENOMIC DNA]</scope>
    <source>
        <strain evidence="2 3">MCCC 1A02072</strain>
    </source>
</reference>